<evidence type="ECO:0000256" key="3">
    <source>
        <dbReference type="RuleBase" id="RU000363"/>
    </source>
</evidence>
<dbReference type="PANTHER" id="PTHR42901:SF1">
    <property type="entry name" value="ALCOHOL DEHYDROGENASE"/>
    <property type="match status" value="1"/>
</dbReference>
<dbReference type="AlphaFoldDB" id="A0A1N7LHT9"/>
<dbReference type="GO" id="GO:0016491">
    <property type="term" value="F:oxidoreductase activity"/>
    <property type="evidence" value="ECO:0007669"/>
    <property type="project" value="UniProtKB-KW"/>
</dbReference>
<dbReference type="RefSeq" id="WP_076399975.1">
    <property type="nucleotide sequence ID" value="NZ_FTOA01000003.1"/>
</dbReference>
<evidence type="ECO:0000256" key="2">
    <source>
        <dbReference type="ARBA" id="ARBA00023002"/>
    </source>
</evidence>
<reference evidence="4 5" key="1">
    <citation type="submission" date="2017-01" db="EMBL/GenBank/DDBJ databases">
        <authorList>
            <person name="Mah S.A."/>
            <person name="Swanson W.J."/>
            <person name="Moy G.W."/>
            <person name="Vacquier V.D."/>
        </authorList>
    </citation>
    <scope>NUCLEOTIDE SEQUENCE [LARGE SCALE GENOMIC DNA]</scope>
    <source>
        <strain evidence="4 5">DSM 11589</strain>
    </source>
</reference>
<dbReference type="InterPro" id="IPR020904">
    <property type="entry name" value="Sc_DH/Rdtase_CS"/>
</dbReference>
<evidence type="ECO:0000256" key="1">
    <source>
        <dbReference type="ARBA" id="ARBA00006484"/>
    </source>
</evidence>
<protein>
    <submittedName>
        <fullName evidence="4">NAD(P)-dependent dehydrogenase, short-chain alcohol dehydrogenase family</fullName>
    </submittedName>
</protein>
<dbReference type="EMBL" id="FTOA01000003">
    <property type="protein sequence ID" value="SIS73392.1"/>
    <property type="molecule type" value="Genomic_DNA"/>
</dbReference>
<evidence type="ECO:0000313" key="5">
    <source>
        <dbReference type="Proteomes" id="UP000185678"/>
    </source>
</evidence>
<dbReference type="InterPro" id="IPR036291">
    <property type="entry name" value="NAD(P)-bd_dom_sf"/>
</dbReference>
<dbReference type="PRINTS" id="PR00080">
    <property type="entry name" value="SDRFAMILY"/>
</dbReference>
<dbReference type="SUPFAM" id="SSF51735">
    <property type="entry name" value="NAD(P)-binding Rossmann-fold domains"/>
    <property type="match status" value="1"/>
</dbReference>
<dbReference type="Proteomes" id="UP000185678">
    <property type="component" value="Unassembled WGS sequence"/>
</dbReference>
<gene>
    <name evidence="4" type="ORF">SAMN05421779_103337</name>
</gene>
<comment type="similarity">
    <text evidence="1 3">Belongs to the short-chain dehydrogenases/reductases (SDR) family.</text>
</comment>
<sequence>MTGRLEGRIALITGASRGIGRALAKRFCQEGATVIALARTQGALEELDDEVRADGRGTLVLVPEDLRKEEKIDQIAAALYQRFGKIDILVGNAGTLGTMGPMGHIKPKHWQDVLDTNLTANWQLIRYMGPLLEQSDAGRAVFVTSSVGHEPRAYWGAYAVSKAGLEMMVQTWALELGKTNIRANLYDPGRTRTRMRASAFPGEDPETLPLPESHCEAILDLVSVDCPHQGQVIAAVRPE</sequence>
<name>A0A1N7LHT9_9PROT</name>
<proteinExistence type="inferred from homology"/>
<dbReference type="Pfam" id="PF00106">
    <property type="entry name" value="adh_short"/>
    <property type="match status" value="1"/>
</dbReference>
<dbReference type="PROSITE" id="PS00061">
    <property type="entry name" value="ADH_SHORT"/>
    <property type="match status" value="1"/>
</dbReference>
<dbReference type="PRINTS" id="PR00081">
    <property type="entry name" value="GDHRDH"/>
</dbReference>
<dbReference type="PANTHER" id="PTHR42901">
    <property type="entry name" value="ALCOHOL DEHYDROGENASE"/>
    <property type="match status" value="1"/>
</dbReference>
<dbReference type="Gene3D" id="3.40.50.720">
    <property type="entry name" value="NAD(P)-binding Rossmann-like Domain"/>
    <property type="match status" value="1"/>
</dbReference>
<dbReference type="STRING" id="80876.SAMN05421779_103337"/>
<dbReference type="InterPro" id="IPR002347">
    <property type="entry name" value="SDR_fam"/>
</dbReference>
<accession>A0A1N7LHT9</accession>
<organism evidence="4 5">
    <name type="scientific">Insolitispirillum peregrinum</name>
    <dbReference type="NCBI Taxonomy" id="80876"/>
    <lineage>
        <taxon>Bacteria</taxon>
        <taxon>Pseudomonadati</taxon>
        <taxon>Pseudomonadota</taxon>
        <taxon>Alphaproteobacteria</taxon>
        <taxon>Rhodospirillales</taxon>
        <taxon>Novispirillaceae</taxon>
        <taxon>Insolitispirillum</taxon>
    </lineage>
</organism>
<evidence type="ECO:0000313" key="4">
    <source>
        <dbReference type="EMBL" id="SIS73392.1"/>
    </source>
</evidence>
<dbReference type="OrthoDB" id="9790785at2"/>
<keyword evidence="5" id="KW-1185">Reference proteome</keyword>
<keyword evidence="2" id="KW-0560">Oxidoreductase</keyword>